<dbReference type="Gene3D" id="6.10.250.3180">
    <property type="match status" value="1"/>
</dbReference>
<sequence>MASPVDPAKDRVPSLVYLCQRVAVANVAAISSLGSELTFAAVKPILQRCSADQLMLLEEASPHLKGDTPNIWKVLCFQKFRLIAEERYSLDDEPREPDSWRNRYYVLQEAEMRRFEEVGSKIRSQRMEADTRKREREVRITDRLPPPKRPRTGGWGMPTQPKTLFQKTRTEASKIQKSIYHSRSLPPRQQVGKTIRVHATPDHSVLPPIPNKPIPGRVTVNTIRVPRRQPLPTSPSVCSIRKSAASRPLPASSFDVGSKSTPAIPKRRTPPIESALPKAYSTIPKLSPASSASPLLTGPPMATPPLKSPGRPKKDPMASLFVPKHRAYSQRPHS</sequence>
<dbReference type="EMBL" id="QPFP01000047">
    <property type="protein sequence ID" value="TEB26574.1"/>
    <property type="molecule type" value="Genomic_DNA"/>
</dbReference>
<evidence type="ECO:0000313" key="3">
    <source>
        <dbReference type="Proteomes" id="UP000298030"/>
    </source>
</evidence>
<comment type="caution">
    <text evidence="2">The sequence shown here is derived from an EMBL/GenBank/DDBJ whole genome shotgun (WGS) entry which is preliminary data.</text>
</comment>
<organism evidence="2 3">
    <name type="scientific">Coprinellus micaceus</name>
    <name type="common">Glistening ink-cap mushroom</name>
    <name type="synonym">Coprinus micaceus</name>
    <dbReference type="NCBI Taxonomy" id="71717"/>
    <lineage>
        <taxon>Eukaryota</taxon>
        <taxon>Fungi</taxon>
        <taxon>Dikarya</taxon>
        <taxon>Basidiomycota</taxon>
        <taxon>Agaricomycotina</taxon>
        <taxon>Agaricomycetes</taxon>
        <taxon>Agaricomycetidae</taxon>
        <taxon>Agaricales</taxon>
        <taxon>Agaricineae</taxon>
        <taxon>Psathyrellaceae</taxon>
        <taxon>Coprinellus</taxon>
    </lineage>
</organism>
<dbReference type="Pfam" id="PF06881">
    <property type="entry name" value="Elongin_A"/>
    <property type="match status" value="1"/>
</dbReference>
<dbReference type="PANTHER" id="PTHR15141">
    <property type="entry name" value="TRANSCRIPTION ELONGATION FACTOR B POLYPEPTIDE 3"/>
    <property type="match status" value="1"/>
</dbReference>
<dbReference type="STRING" id="71717.A0A4Y7SY75"/>
<evidence type="ECO:0000313" key="2">
    <source>
        <dbReference type="EMBL" id="TEB26574.1"/>
    </source>
</evidence>
<accession>A0A4Y7SY75</accession>
<evidence type="ECO:0000256" key="1">
    <source>
        <dbReference type="SAM" id="MobiDB-lite"/>
    </source>
</evidence>
<gene>
    <name evidence="2" type="ORF">FA13DRAFT_1021380</name>
</gene>
<dbReference type="GO" id="GO:0006368">
    <property type="term" value="P:transcription elongation by RNA polymerase II"/>
    <property type="evidence" value="ECO:0007669"/>
    <property type="project" value="InterPro"/>
</dbReference>
<dbReference type="OrthoDB" id="21513at2759"/>
<dbReference type="Proteomes" id="UP000298030">
    <property type="component" value="Unassembled WGS sequence"/>
</dbReference>
<dbReference type="PANTHER" id="PTHR15141:SF76">
    <property type="entry name" value="TRANSCRIPTION ELONGATION FACTOR B POLYPEPTIDE 3"/>
    <property type="match status" value="1"/>
</dbReference>
<protein>
    <recommendedName>
        <fullName evidence="4">Elongin-A</fullName>
    </recommendedName>
</protein>
<keyword evidence="3" id="KW-1185">Reference proteome</keyword>
<feature type="compositionally biased region" description="Low complexity" evidence="1">
    <location>
        <begin position="286"/>
        <end position="296"/>
    </location>
</feature>
<feature type="compositionally biased region" description="Basic residues" evidence="1">
    <location>
        <begin position="323"/>
        <end position="334"/>
    </location>
</feature>
<feature type="region of interest" description="Disordered" evidence="1">
    <location>
        <begin position="227"/>
        <end position="334"/>
    </location>
</feature>
<dbReference type="InterPro" id="IPR051870">
    <property type="entry name" value="Elongin-A_domain"/>
</dbReference>
<proteinExistence type="predicted"/>
<dbReference type="AlphaFoldDB" id="A0A4Y7SY75"/>
<name>A0A4Y7SY75_COPMI</name>
<dbReference type="GO" id="GO:0070449">
    <property type="term" value="C:elongin complex"/>
    <property type="evidence" value="ECO:0007669"/>
    <property type="project" value="InterPro"/>
</dbReference>
<reference evidence="2 3" key="1">
    <citation type="journal article" date="2019" name="Nat. Ecol. Evol.">
        <title>Megaphylogeny resolves global patterns of mushroom evolution.</title>
        <authorList>
            <person name="Varga T."/>
            <person name="Krizsan K."/>
            <person name="Foldi C."/>
            <person name="Dima B."/>
            <person name="Sanchez-Garcia M."/>
            <person name="Sanchez-Ramirez S."/>
            <person name="Szollosi G.J."/>
            <person name="Szarkandi J.G."/>
            <person name="Papp V."/>
            <person name="Albert L."/>
            <person name="Andreopoulos W."/>
            <person name="Angelini C."/>
            <person name="Antonin V."/>
            <person name="Barry K.W."/>
            <person name="Bougher N.L."/>
            <person name="Buchanan P."/>
            <person name="Buyck B."/>
            <person name="Bense V."/>
            <person name="Catcheside P."/>
            <person name="Chovatia M."/>
            <person name="Cooper J."/>
            <person name="Damon W."/>
            <person name="Desjardin D."/>
            <person name="Finy P."/>
            <person name="Geml J."/>
            <person name="Haridas S."/>
            <person name="Hughes K."/>
            <person name="Justo A."/>
            <person name="Karasinski D."/>
            <person name="Kautmanova I."/>
            <person name="Kiss B."/>
            <person name="Kocsube S."/>
            <person name="Kotiranta H."/>
            <person name="LaButti K.M."/>
            <person name="Lechner B.E."/>
            <person name="Liimatainen K."/>
            <person name="Lipzen A."/>
            <person name="Lukacs Z."/>
            <person name="Mihaltcheva S."/>
            <person name="Morgado L.N."/>
            <person name="Niskanen T."/>
            <person name="Noordeloos M.E."/>
            <person name="Ohm R.A."/>
            <person name="Ortiz-Santana B."/>
            <person name="Ovrebo C."/>
            <person name="Racz N."/>
            <person name="Riley R."/>
            <person name="Savchenko A."/>
            <person name="Shiryaev A."/>
            <person name="Soop K."/>
            <person name="Spirin V."/>
            <person name="Szebenyi C."/>
            <person name="Tomsovsky M."/>
            <person name="Tulloss R.E."/>
            <person name="Uehling J."/>
            <person name="Grigoriev I.V."/>
            <person name="Vagvolgyi C."/>
            <person name="Papp T."/>
            <person name="Martin F.M."/>
            <person name="Miettinen O."/>
            <person name="Hibbett D.S."/>
            <person name="Nagy L.G."/>
        </authorList>
    </citation>
    <scope>NUCLEOTIDE SEQUENCE [LARGE SCALE GENOMIC DNA]</scope>
    <source>
        <strain evidence="2 3">FP101781</strain>
    </source>
</reference>
<evidence type="ECO:0008006" key="4">
    <source>
        <dbReference type="Google" id="ProtNLM"/>
    </source>
</evidence>
<dbReference type="InterPro" id="IPR010684">
    <property type="entry name" value="RNA_pol_II_trans_fac_SIII_A"/>
</dbReference>